<dbReference type="Proteomes" id="UP000192491">
    <property type="component" value="Unassembled WGS sequence"/>
</dbReference>
<comment type="caution">
    <text evidence="2">The sequence shown here is derived from an EMBL/GenBank/DDBJ whole genome shotgun (WGS) entry which is preliminary data.</text>
</comment>
<evidence type="ECO:0000313" key="3">
    <source>
        <dbReference type="Proteomes" id="UP000192491"/>
    </source>
</evidence>
<reference evidence="2 3" key="1">
    <citation type="submission" date="2017-01" db="EMBL/GenBank/DDBJ databases">
        <title>Novel large sulfur bacteria in the metagenomes of groundwater-fed chemosynthetic microbial mats in the Lake Huron basin.</title>
        <authorList>
            <person name="Sharrar A.M."/>
            <person name="Flood B.E."/>
            <person name="Bailey J.V."/>
            <person name="Jones D.S."/>
            <person name="Biddanda B."/>
            <person name="Ruberg S.A."/>
            <person name="Marcus D.N."/>
            <person name="Dick G.J."/>
        </authorList>
    </citation>
    <scope>NUCLEOTIDE SEQUENCE [LARGE SCALE GENOMIC DNA]</scope>
    <source>
        <strain evidence="2">A8</strain>
    </source>
</reference>
<sequence>MRKKTSQIYVVHIITSLAADGAGTMLYRILAHTNRSHYYPVVISLDDDNGSADKIRAHGIPVHCLNMANSLTSGWHILRLVRLLRELEPDVIQGWMYHGNLAASIANLALSNRHPVFWNIRQSLYDITLESTAMQWAIRLSAKRSGKPTGIIYNAYRAAEQHADFGFKEHNAHIIPNGFDTHVFAPNAYSRETIRHSLAIPEEAFVIGMVANYHPMKNHALFLEAANLLNKHQKNVHFILTGREITHENREIQQLLKRFPALQANLHLTGERQDIPAILNALDVFTLTSSYGEGFSNVVGEAMACGIPCIATDVGDVPRIIGNTGHILRDASPSALAFAWLEWINAGATWRDEQGQRAMQRIKRHYSIHNIAHQYQELYASAAQEIRTSETALAHVGMKKFSSNISMNRLA</sequence>
<evidence type="ECO:0000313" key="2">
    <source>
        <dbReference type="EMBL" id="OQX12770.1"/>
    </source>
</evidence>
<dbReference type="EMBL" id="MTEJ01000059">
    <property type="protein sequence ID" value="OQX12770.1"/>
    <property type="molecule type" value="Genomic_DNA"/>
</dbReference>
<name>A0A1Y1QSN0_9GAMM</name>
<dbReference type="SUPFAM" id="SSF53756">
    <property type="entry name" value="UDP-Glycosyltransferase/glycogen phosphorylase"/>
    <property type="match status" value="1"/>
</dbReference>
<protein>
    <recommendedName>
        <fullName evidence="1">Glycosyltransferase subfamily 4-like N-terminal domain-containing protein</fullName>
    </recommendedName>
</protein>
<dbReference type="Pfam" id="PF13692">
    <property type="entry name" value="Glyco_trans_1_4"/>
    <property type="match status" value="1"/>
</dbReference>
<evidence type="ECO:0000259" key="1">
    <source>
        <dbReference type="Pfam" id="PF13439"/>
    </source>
</evidence>
<dbReference type="AlphaFoldDB" id="A0A1Y1QSN0"/>
<gene>
    <name evidence="2" type="ORF">BWK73_14135</name>
</gene>
<dbReference type="GO" id="GO:0016757">
    <property type="term" value="F:glycosyltransferase activity"/>
    <property type="evidence" value="ECO:0007669"/>
    <property type="project" value="UniProtKB-ARBA"/>
</dbReference>
<accession>A0A1Y1QSN0</accession>
<feature type="domain" description="Glycosyltransferase subfamily 4-like N-terminal" evidence="1">
    <location>
        <begin position="20"/>
        <end position="182"/>
    </location>
</feature>
<dbReference type="InterPro" id="IPR028098">
    <property type="entry name" value="Glyco_trans_4-like_N"/>
</dbReference>
<proteinExistence type="predicted"/>
<dbReference type="Pfam" id="PF13439">
    <property type="entry name" value="Glyco_transf_4"/>
    <property type="match status" value="1"/>
</dbReference>
<dbReference type="Gene3D" id="3.40.50.2000">
    <property type="entry name" value="Glycogen Phosphorylase B"/>
    <property type="match status" value="2"/>
</dbReference>
<dbReference type="PANTHER" id="PTHR12526">
    <property type="entry name" value="GLYCOSYLTRANSFERASE"/>
    <property type="match status" value="1"/>
</dbReference>
<organism evidence="2 3">
    <name type="scientific">Thiothrix lacustris</name>
    <dbReference type="NCBI Taxonomy" id="525917"/>
    <lineage>
        <taxon>Bacteria</taxon>
        <taxon>Pseudomonadati</taxon>
        <taxon>Pseudomonadota</taxon>
        <taxon>Gammaproteobacteria</taxon>
        <taxon>Thiotrichales</taxon>
        <taxon>Thiotrichaceae</taxon>
        <taxon>Thiothrix</taxon>
    </lineage>
</organism>